<name>A0ABW8EZU8_9BURK</name>
<reference evidence="1 2" key="1">
    <citation type="submission" date="2024-10" db="EMBL/GenBank/DDBJ databases">
        <title>The Natural Products Discovery Center: Release of the First 8490 Sequenced Strains for Exploring Actinobacteria Biosynthetic Diversity.</title>
        <authorList>
            <person name="Kalkreuter E."/>
            <person name="Kautsar S.A."/>
            <person name="Yang D."/>
            <person name="Bader C.D."/>
            <person name="Teijaro C.N."/>
            <person name="Fluegel L."/>
            <person name="Davis C.M."/>
            <person name="Simpson J.R."/>
            <person name="Lauterbach L."/>
            <person name="Steele A.D."/>
            <person name="Gui C."/>
            <person name="Meng S."/>
            <person name="Li G."/>
            <person name="Viehrig K."/>
            <person name="Ye F."/>
            <person name="Su P."/>
            <person name="Kiefer A.F."/>
            <person name="Nichols A."/>
            <person name="Cepeda A.J."/>
            <person name="Yan W."/>
            <person name="Fan B."/>
            <person name="Jiang Y."/>
            <person name="Adhikari A."/>
            <person name="Zheng C.-J."/>
            <person name="Schuster L."/>
            <person name="Cowan T.M."/>
            <person name="Smanski M.J."/>
            <person name="Chevrette M.G."/>
            <person name="De Carvalho L.P.S."/>
            <person name="Shen B."/>
        </authorList>
    </citation>
    <scope>NUCLEOTIDE SEQUENCE [LARGE SCALE GENOMIC DNA]</scope>
    <source>
        <strain evidence="1 2">NPDC087045</strain>
    </source>
</reference>
<dbReference type="Proteomes" id="UP001617427">
    <property type="component" value="Unassembled WGS sequence"/>
</dbReference>
<proteinExistence type="predicted"/>
<sequence>MAAHAQESMQLLRQISIKAPQLASVLELLNEGSLERRITFDDRLAPVPGKHRLHAGSALLDMATGLLSQAFPGAAPLFHGCLAYLRLKTTEKKQAWSLRSNG</sequence>
<comment type="caution">
    <text evidence="1">The sequence shown here is derived from an EMBL/GenBank/DDBJ whole genome shotgun (WGS) entry which is preliminary data.</text>
</comment>
<dbReference type="RefSeq" id="WP_402700697.1">
    <property type="nucleotide sequence ID" value="NZ_JBIUZV010000006.1"/>
</dbReference>
<organism evidence="1 2">
    <name type="scientific">Herbaspirillum chlorophenolicum</name>
    <dbReference type="NCBI Taxonomy" id="211589"/>
    <lineage>
        <taxon>Bacteria</taxon>
        <taxon>Pseudomonadati</taxon>
        <taxon>Pseudomonadota</taxon>
        <taxon>Betaproteobacteria</taxon>
        <taxon>Burkholderiales</taxon>
        <taxon>Oxalobacteraceae</taxon>
        <taxon>Herbaspirillum</taxon>
    </lineage>
</organism>
<keyword evidence="2" id="KW-1185">Reference proteome</keyword>
<evidence type="ECO:0000313" key="1">
    <source>
        <dbReference type="EMBL" id="MFJ3046548.1"/>
    </source>
</evidence>
<dbReference type="EMBL" id="JBIUZV010000006">
    <property type="protein sequence ID" value="MFJ3046548.1"/>
    <property type="molecule type" value="Genomic_DNA"/>
</dbReference>
<gene>
    <name evidence="1" type="ORF">ACIPEN_12015</name>
</gene>
<evidence type="ECO:0000313" key="2">
    <source>
        <dbReference type="Proteomes" id="UP001617427"/>
    </source>
</evidence>
<accession>A0ABW8EZU8</accession>
<protein>
    <submittedName>
        <fullName evidence="1">Uncharacterized protein</fullName>
    </submittedName>
</protein>